<comment type="caution">
    <text evidence="2">The sequence shown here is derived from an EMBL/GenBank/DDBJ whole genome shotgun (WGS) entry which is preliminary data.</text>
</comment>
<dbReference type="GO" id="GO:0004853">
    <property type="term" value="F:uroporphyrinogen decarboxylase activity"/>
    <property type="evidence" value="ECO:0007669"/>
    <property type="project" value="UniProtKB-EC"/>
</dbReference>
<dbReference type="AlphaFoldDB" id="A0A151B0B3"/>
<proteinExistence type="predicted"/>
<dbReference type="Proteomes" id="UP000075670">
    <property type="component" value="Unassembled WGS sequence"/>
</dbReference>
<keyword evidence="3" id="KW-1185">Reference proteome</keyword>
<organism evidence="2 3">
    <name type="scientific">Moorella mulderi DSM 14980</name>
    <dbReference type="NCBI Taxonomy" id="1122241"/>
    <lineage>
        <taxon>Bacteria</taxon>
        <taxon>Bacillati</taxon>
        <taxon>Bacillota</taxon>
        <taxon>Clostridia</taxon>
        <taxon>Neomoorellales</taxon>
        <taxon>Neomoorellaceae</taxon>
        <taxon>Neomoorella</taxon>
    </lineage>
</organism>
<dbReference type="Pfam" id="PF01208">
    <property type="entry name" value="URO-D"/>
    <property type="match status" value="1"/>
</dbReference>
<dbReference type="SUPFAM" id="SSF51726">
    <property type="entry name" value="UROD/MetE-like"/>
    <property type="match status" value="1"/>
</dbReference>
<sequence length="363" mass="41388">MLTCLNSLGGMRLFNEVVKDVMKAVKHEKTLRVPVALWDLAPWMPSMAGVNCLDYYRNVDIKLQVQMKMQEYFPEAILFPGIHPDFGVIIEASAMGCPIQWLDDDAPFAHKCLEKPEDVLKLKVVDPQNDGLMPQVLKEYKYMRQACDKKLLTDYGYIEGHAFSMGPAEIAALMRGYDGLFYDFYDCPELVHKLLTILTESIIKWLRAQEKVNGQIKRLFIADHLSSELSPSLYKEYFFPYMKQIFTEFSYAEIRLWHNEGRSEHIFQFIPDMGCNIYQFGADPIEKIKASIGHKICLMGNLHSVKEIRNASKEEIKNYALDRLEIGAEGGGYILSGAGGLAPGTTKEKVRALIEATFIYQNN</sequence>
<dbReference type="EC" id="4.1.1.37" evidence="2"/>
<name>A0A151B0B3_9FIRM</name>
<gene>
    <name evidence="2" type="primary">hemE_2</name>
    <name evidence="2" type="ORF">MOMUL_00600</name>
</gene>
<evidence type="ECO:0000313" key="2">
    <source>
        <dbReference type="EMBL" id="KYH33359.1"/>
    </source>
</evidence>
<dbReference type="PATRIC" id="fig|1122241.3.peg.67"/>
<dbReference type="InterPro" id="IPR000257">
    <property type="entry name" value="Uroporphyrinogen_deCOase"/>
</dbReference>
<protein>
    <submittedName>
        <fullName evidence="2">Uroporphyrinogen decarboxylase</fullName>
        <ecNumber evidence="2">4.1.1.37</ecNumber>
    </submittedName>
</protein>
<accession>A0A151B0B3</accession>
<dbReference type="GO" id="GO:0006779">
    <property type="term" value="P:porphyrin-containing compound biosynthetic process"/>
    <property type="evidence" value="ECO:0007669"/>
    <property type="project" value="InterPro"/>
</dbReference>
<dbReference type="PANTHER" id="PTHR47099">
    <property type="entry name" value="METHYLCOBAMIDE:COM METHYLTRANSFERASE MTBA"/>
    <property type="match status" value="1"/>
</dbReference>
<dbReference type="InterPro" id="IPR038071">
    <property type="entry name" value="UROD/MetE-like_sf"/>
</dbReference>
<reference evidence="2 3" key="1">
    <citation type="submission" date="2016-02" db="EMBL/GenBank/DDBJ databases">
        <title>Genome sequence of Moorella mulderi DSM 14980.</title>
        <authorList>
            <person name="Poehlein A."/>
            <person name="Daniel R."/>
        </authorList>
    </citation>
    <scope>NUCLEOTIDE SEQUENCE [LARGE SCALE GENOMIC DNA]</scope>
    <source>
        <strain evidence="2 3">DSM 14980</strain>
    </source>
</reference>
<dbReference type="Gene3D" id="3.20.20.210">
    <property type="match status" value="1"/>
</dbReference>
<evidence type="ECO:0000313" key="3">
    <source>
        <dbReference type="Proteomes" id="UP000075670"/>
    </source>
</evidence>
<evidence type="ECO:0000259" key="1">
    <source>
        <dbReference type="Pfam" id="PF01208"/>
    </source>
</evidence>
<dbReference type="EMBL" id="LTBC01000001">
    <property type="protein sequence ID" value="KYH33359.1"/>
    <property type="molecule type" value="Genomic_DNA"/>
</dbReference>
<dbReference type="InterPro" id="IPR052024">
    <property type="entry name" value="Methanogen_methyltrans"/>
</dbReference>
<feature type="domain" description="Uroporphyrinogen decarboxylase (URO-D)" evidence="1">
    <location>
        <begin position="20"/>
        <end position="356"/>
    </location>
</feature>
<dbReference type="CDD" id="cd03465">
    <property type="entry name" value="URO-D_like"/>
    <property type="match status" value="1"/>
</dbReference>
<keyword evidence="2" id="KW-0456">Lyase</keyword>
<dbReference type="PANTHER" id="PTHR47099:SF1">
    <property type="entry name" value="METHYLCOBAMIDE:COM METHYLTRANSFERASE MTBA"/>
    <property type="match status" value="1"/>
</dbReference>